<reference evidence="2" key="1">
    <citation type="journal article" date="2017" name="Genome Biol.">
        <title>Comparative genomics reveals high biological diversity and specific adaptations in the industrially and medically important fungal genus Aspergillus.</title>
        <authorList>
            <person name="de Vries R.P."/>
            <person name="Riley R."/>
            <person name="Wiebenga A."/>
            <person name="Aguilar-Osorio G."/>
            <person name="Amillis S."/>
            <person name="Uchima C.A."/>
            <person name="Anderluh G."/>
            <person name="Asadollahi M."/>
            <person name="Askin M."/>
            <person name="Barry K."/>
            <person name="Battaglia E."/>
            <person name="Bayram O."/>
            <person name="Benocci T."/>
            <person name="Braus-Stromeyer S.A."/>
            <person name="Caldana C."/>
            <person name="Canovas D."/>
            <person name="Cerqueira G.C."/>
            <person name="Chen F."/>
            <person name="Chen W."/>
            <person name="Choi C."/>
            <person name="Clum A."/>
            <person name="Dos Santos R.A."/>
            <person name="Damasio A.R."/>
            <person name="Diallinas G."/>
            <person name="Emri T."/>
            <person name="Fekete E."/>
            <person name="Flipphi M."/>
            <person name="Freyberg S."/>
            <person name="Gallo A."/>
            <person name="Gournas C."/>
            <person name="Habgood R."/>
            <person name="Hainaut M."/>
            <person name="Harispe M.L."/>
            <person name="Henrissat B."/>
            <person name="Hilden K.S."/>
            <person name="Hope R."/>
            <person name="Hossain A."/>
            <person name="Karabika E."/>
            <person name="Karaffa L."/>
            <person name="Karanyi Z."/>
            <person name="Krasevec N."/>
            <person name="Kuo A."/>
            <person name="Kusch H."/>
            <person name="LaButti K."/>
            <person name="Lagendijk E.L."/>
            <person name="Lapidus A."/>
            <person name="Levasseur A."/>
            <person name="Lindquist E."/>
            <person name="Lipzen A."/>
            <person name="Logrieco A.F."/>
            <person name="MacCabe A."/>
            <person name="Maekelae M.R."/>
            <person name="Malavazi I."/>
            <person name="Melin P."/>
            <person name="Meyer V."/>
            <person name="Mielnichuk N."/>
            <person name="Miskei M."/>
            <person name="Molnar A.P."/>
            <person name="Mule G."/>
            <person name="Ngan C.Y."/>
            <person name="Orejas M."/>
            <person name="Orosz E."/>
            <person name="Ouedraogo J.P."/>
            <person name="Overkamp K.M."/>
            <person name="Park H.-S."/>
            <person name="Perrone G."/>
            <person name="Piumi F."/>
            <person name="Punt P.J."/>
            <person name="Ram A.F."/>
            <person name="Ramon A."/>
            <person name="Rauscher S."/>
            <person name="Record E."/>
            <person name="Riano-Pachon D.M."/>
            <person name="Robert V."/>
            <person name="Roehrig J."/>
            <person name="Ruller R."/>
            <person name="Salamov A."/>
            <person name="Salih N.S."/>
            <person name="Samson R.A."/>
            <person name="Sandor E."/>
            <person name="Sanguinetti M."/>
            <person name="Schuetze T."/>
            <person name="Sepcic K."/>
            <person name="Shelest E."/>
            <person name="Sherlock G."/>
            <person name="Sophianopoulou V."/>
            <person name="Squina F.M."/>
            <person name="Sun H."/>
            <person name="Susca A."/>
            <person name="Todd R.B."/>
            <person name="Tsang A."/>
            <person name="Unkles S.E."/>
            <person name="van de Wiele N."/>
            <person name="van Rossen-Uffink D."/>
            <person name="Oliveira J.V."/>
            <person name="Vesth T.C."/>
            <person name="Visser J."/>
            <person name="Yu J.-H."/>
            <person name="Zhou M."/>
            <person name="Andersen M.R."/>
            <person name="Archer D.B."/>
            <person name="Baker S.E."/>
            <person name="Benoit I."/>
            <person name="Brakhage A.A."/>
            <person name="Braus G.H."/>
            <person name="Fischer R."/>
            <person name="Frisvad J.C."/>
            <person name="Goldman G.H."/>
            <person name="Houbraken J."/>
            <person name="Oakley B."/>
            <person name="Pocsi I."/>
            <person name="Scazzocchio C."/>
            <person name="Seiboth B."/>
            <person name="vanKuyk P.A."/>
            <person name="Wortman J."/>
            <person name="Dyer P.S."/>
            <person name="Grigoriev I.V."/>
        </authorList>
    </citation>
    <scope>NUCLEOTIDE SEQUENCE [LARGE SCALE GENOMIC DNA]</scope>
    <source>
        <strain evidence="2">CBS 583.65</strain>
    </source>
</reference>
<sequence>MPPLERICQELAKLPVELAHQIIGDLKVWDVFKLLWYDDPKVNALVSSQPQCRNLLGDDEETFSQTRQMVKSYFAMYVKVGLPFKPPGYGHVSWSIDVLLAHKLDKPAREVIMKELRESIQSFLYTQIYAIMDLEQYVDRSVFSRGIPDLHACNTVQDLGECMDTVLHAKKALFKQASDQLHWAASLMEQNPDILKRTLDPEQKRRPNTAHIVSRMRYTANRFRKCDVKDFIATEYFAFYFFPIIPFDTALAKLLRWVEKYGFITEHGQINNSNHRQHAHSQPMEKHANIVMGGLPYFFTDFPSTKGLVANDKGDVLRTVHTSLSDQDNAAKGLFFTVHRTASHLEFKLPVKSQAREPSDKREQAWLASFVELYRYLEMLEKRSMLALEESL</sequence>
<dbReference type="GeneID" id="63727341"/>
<evidence type="ECO:0000313" key="2">
    <source>
        <dbReference type="Proteomes" id="UP000184073"/>
    </source>
</evidence>
<protein>
    <submittedName>
        <fullName evidence="1">Uncharacterized protein</fullName>
    </submittedName>
</protein>
<evidence type="ECO:0000313" key="1">
    <source>
        <dbReference type="EMBL" id="OJJ08135.1"/>
    </source>
</evidence>
<gene>
    <name evidence="1" type="ORF">ASPVEDRAFT_390716</name>
</gene>
<name>A0A1L9Q2Y7_ASPVE</name>
<keyword evidence="2" id="KW-1185">Reference proteome</keyword>
<dbReference type="VEuPathDB" id="FungiDB:ASPVEDRAFT_390716"/>
<dbReference type="RefSeq" id="XP_040673897.1">
    <property type="nucleotide sequence ID" value="XM_040811830.1"/>
</dbReference>
<organism evidence="1 2">
    <name type="scientific">Aspergillus versicolor CBS 583.65</name>
    <dbReference type="NCBI Taxonomy" id="1036611"/>
    <lineage>
        <taxon>Eukaryota</taxon>
        <taxon>Fungi</taxon>
        <taxon>Dikarya</taxon>
        <taxon>Ascomycota</taxon>
        <taxon>Pezizomycotina</taxon>
        <taxon>Eurotiomycetes</taxon>
        <taxon>Eurotiomycetidae</taxon>
        <taxon>Eurotiales</taxon>
        <taxon>Aspergillaceae</taxon>
        <taxon>Aspergillus</taxon>
        <taxon>Aspergillus subgen. Nidulantes</taxon>
    </lineage>
</organism>
<dbReference type="EMBL" id="KV878139">
    <property type="protein sequence ID" value="OJJ08135.1"/>
    <property type="molecule type" value="Genomic_DNA"/>
</dbReference>
<accession>A0A1L9Q2Y7</accession>
<dbReference type="AlphaFoldDB" id="A0A1L9Q2Y7"/>
<dbReference type="OrthoDB" id="3478523at2759"/>
<proteinExistence type="predicted"/>
<dbReference type="Proteomes" id="UP000184073">
    <property type="component" value="Unassembled WGS sequence"/>
</dbReference>